<sequence length="61" mass="6319">MSRAAKVTPRGCTAGACRTCASERKANANPRAGAFVSHRTAPARLVVSRFMVGAGDSRDLG</sequence>
<evidence type="ECO:0000313" key="2">
    <source>
        <dbReference type="Proteomes" id="UP001500393"/>
    </source>
</evidence>
<name>A0ABP4P432_9ACTN</name>
<comment type="caution">
    <text evidence="1">The sequence shown here is derived from an EMBL/GenBank/DDBJ whole genome shotgun (WGS) entry which is preliminary data.</text>
</comment>
<dbReference type="EMBL" id="BAAAOS010000018">
    <property type="protein sequence ID" value="GAA1573270.1"/>
    <property type="molecule type" value="Genomic_DNA"/>
</dbReference>
<gene>
    <name evidence="1" type="ORF">GCM10009789_28480</name>
</gene>
<protein>
    <submittedName>
        <fullName evidence="1">Uncharacterized protein</fullName>
    </submittedName>
</protein>
<dbReference type="Proteomes" id="UP001500393">
    <property type="component" value="Unassembled WGS sequence"/>
</dbReference>
<reference evidence="2" key="1">
    <citation type="journal article" date="2019" name="Int. J. Syst. Evol. Microbiol.">
        <title>The Global Catalogue of Microorganisms (GCM) 10K type strain sequencing project: providing services to taxonomists for standard genome sequencing and annotation.</title>
        <authorList>
            <consortium name="The Broad Institute Genomics Platform"/>
            <consortium name="The Broad Institute Genome Sequencing Center for Infectious Disease"/>
            <person name="Wu L."/>
            <person name="Ma J."/>
        </authorList>
    </citation>
    <scope>NUCLEOTIDE SEQUENCE [LARGE SCALE GENOMIC DNA]</scope>
    <source>
        <strain evidence="2">JCM 14969</strain>
    </source>
</reference>
<evidence type="ECO:0000313" key="1">
    <source>
        <dbReference type="EMBL" id="GAA1573270.1"/>
    </source>
</evidence>
<keyword evidence="2" id="KW-1185">Reference proteome</keyword>
<accession>A0ABP4P432</accession>
<proteinExistence type="predicted"/>
<organism evidence="1 2">
    <name type="scientific">Kribbella sancticallisti</name>
    <dbReference type="NCBI Taxonomy" id="460087"/>
    <lineage>
        <taxon>Bacteria</taxon>
        <taxon>Bacillati</taxon>
        <taxon>Actinomycetota</taxon>
        <taxon>Actinomycetes</taxon>
        <taxon>Propionibacteriales</taxon>
        <taxon>Kribbellaceae</taxon>
        <taxon>Kribbella</taxon>
    </lineage>
</organism>